<dbReference type="EMBL" id="CP001968">
    <property type="protein sequence ID" value="ADD67870.1"/>
    <property type="molecule type" value="Genomic_DNA"/>
</dbReference>
<dbReference type="CDD" id="cd03133">
    <property type="entry name" value="GATase1_ES1"/>
    <property type="match status" value="1"/>
</dbReference>
<dbReference type="AlphaFoldDB" id="D4H771"/>
<reference evidence="2 3" key="1">
    <citation type="journal article" date="2010" name="Stand. Genomic Sci.">
        <title>Complete genome sequence of Denitrovibrio acetiphilus type strain (N2460).</title>
        <authorList>
            <person name="Kiss H."/>
            <person name="Lang E."/>
            <person name="Lapidus A."/>
            <person name="Copeland A."/>
            <person name="Nolan M."/>
            <person name="Glavina Del Rio T."/>
            <person name="Chen F."/>
            <person name="Lucas S."/>
            <person name="Tice H."/>
            <person name="Cheng J.F."/>
            <person name="Han C."/>
            <person name="Goodwin L."/>
            <person name="Pitluck S."/>
            <person name="Liolios K."/>
            <person name="Pati A."/>
            <person name="Ivanova N."/>
            <person name="Mavromatis K."/>
            <person name="Chen A."/>
            <person name="Palaniappan K."/>
            <person name="Land M."/>
            <person name="Hauser L."/>
            <person name="Chang Y.J."/>
            <person name="Jeffries C.D."/>
            <person name="Detter J.C."/>
            <person name="Brettin T."/>
            <person name="Spring S."/>
            <person name="Rohde M."/>
            <person name="Goker M."/>
            <person name="Woyke T."/>
            <person name="Bristow J."/>
            <person name="Eisen J.A."/>
            <person name="Markowitz V."/>
            <person name="Hugenholtz P."/>
            <person name="Kyrpides N.C."/>
            <person name="Klenk H.P."/>
        </authorList>
    </citation>
    <scope>NUCLEOTIDE SEQUENCE [LARGE SCALE GENOMIC DNA]</scope>
    <source>
        <strain evidence="3">DSM 12809 / NBRC 114555 / N2460</strain>
    </source>
</reference>
<dbReference type="Proteomes" id="UP000002012">
    <property type="component" value="Chromosome"/>
</dbReference>
<dbReference type="RefSeq" id="WP_013010394.1">
    <property type="nucleotide sequence ID" value="NC_013943.1"/>
</dbReference>
<dbReference type="Gene3D" id="3.40.50.880">
    <property type="match status" value="1"/>
</dbReference>
<proteinExistence type="predicted"/>
<dbReference type="NCBIfam" id="NF008747">
    <property type="entry name" value="PRK11780.1"/>
    <property type="match status" value="1"/>
</dbReference>
<dbReference type="STRING" id="522772.Dacet_1098"/>
<evidence type="ECO:0000313" key="3">
    <source>
        <dbReference type="Proteomes" id="UP000002012"/>
    </source>
</evidence>
<dbReference type="Pfam" id="PF01965">
    <property type="entry name" value="DJ-1_PfpI"/>
    <property type="match status" value="1"/>
</dbReference>
<name>D4H771_DENA2</name>
<gene>
    <name evidence="2" type="ordered locus">Dacet_1098</name>
</gene>
<dbReference type="InterPro" id="IPR026041">
    <property type="entry name" value="ElbB"/>
</dbReference>
<accession>D4H771</accession>
<dbReference type="KEGG" id="dap:Dacet_1098"/>
<feature type="domain" description="DJ-1/PfpI" evidence="1">
    <location>
        <begin position="13"/>
        <end position="192"/>
    </location>
</feature>
<protein>
    <submittedName>
        <fullName evidence="2">ThiJ/PfpI domain protein</fullName>
    </submittedName>
</protein>
<dbReference type="PANTHER" id="PTHR10224">
    <property type="entry name" value="ES1 PROTEIN HOMOLOG, MITOCHONDRIAL"/>
    <property type="match status" value="1"/>
</dbReference>
<dbReference type="FunCoup" id="D4H771">
    <property type="interactions" value="95"/>
</dbReference>
<dbReference type="HOGENOM" id="CLU_072952_1_0_0"/>
<dbReference type="eggNOG" id="COG3155">
    <property type="taxonomic scope" value="Bacteria"/>
</dbReference>
<evidence type="ECO:0000313" key="2">
    <source>
        <dbReference type="EMBL" id="ADD67870.1"/>
    </source>
</evidence>
<sequence length="220" mass="23398">MAKIGVILSGCGVFDGSEIYESVLTLYFLQKNGAEVIMMAPDVEQMHVINHLKGEPAEGESRNVLVEAARIARGDIKDMADVDVSDFDALAIPGGFGAAKNLTTFAVDGPDCQINPDVLRLVRKTLEAGKPLAAICIAPVIVAKALEETGVKSKLTIGSEEAVAAGIEKLGSEHVECPVSEFVVDRENKIVTTPAYMLGQNIVEVAEGIEKTCKELLSMI</sequence>
<dbReference type="PANTHER" id="PTHR10224:SF12">
    <property type="entry name" value="GLYOXALASE ELBB"/>
    <property type="match status" value="1"/>
</dbReference>
<keyword evidence="3" id="KW-1185">Reference proteome</keyword>
<organism evidence="2 3">
    <name type="scientific">Denitrovibrio acetiphilus (strain DSM 12809 / NBRC 114555 / N2460)</name>
    <dbReference type="NCBI Taxonomy" id="522772"/>
    <lineage>
        <taxon>Bacteria</taxon>
        <taxon>Pseudomonadati</taxon>
        <taxon>Deferribacterota</taxon>
        <taxon>Deferribacteres</taxon>
        <taxon>Deferribacterales</taxon>
        <taxon>Geovibrionaceae</taxon>
        <taxon>Denitrovibrio</taxon>
    </lineage>
</organism>
<dbReference type="SUPFAM" id="SSF52317">
    <property type="entry name" value="Class I glutamine amidotransferase-like"/>
    <property type="match status" value="1"/>
</dbReference>
<dbReference type="InterPro" id="IPR002818">
    <property type="entry name" value="DJ-1/PfpI"/>
</dbReference>
<dbReference type="PIRSF" id="PIRSF006320">
    <property type="entry name" value="Elb2"/>
    <property type="match status" value="1"/>
</dbReference>
<dbReference type="PaxDb" id="522772-Dacet_1098"/>
<dbReference type="MEROPS" id="C56.975"/>
<dbReference type="InParanoid" id="D4H771"/>
<dbReference type="InterPro" id="IPR029062">
    <property type="entry name" value="Class_I_gatase-like"/>
</dbReference>
<evidence type="ECO:0000259" key="1">
    <source>
        <dbReference type="Pfam" id="PF01965"/>
    </source>
</evidence>